<evidence type="ECO:0000313" key="5">
    <source>
        <dbReference type="Ensembl" id="ENSDLAP00005082802.1"/>
    </source>
</evidence>
<evidence type="ECO:0000256" key="1">
    <source>
        <dbReference type="ARBA" id="ARBA00008535"/>
    </source>
</evidence>
<keyword evidence="3" id="KW-0175">Coiled coil</keyword>
<evidence type="ECO:0000256" key="2">
    <source>
        <dbReference type="ARBA" id="ARBA00022741"/>
    </source>
</evidence>
<dbReference type="InterPro" id="IPR006703">
    <property type="entry name" value="G_AIG1"/>
</dbReference>
<proteinExistence type="inferred from homology"/>
<dbReference type="Proteomes" id="UP000694389">
    <property type="component" value="Unassembled WGS sequence"/>
</dbReference>
<dbReference type="PANTHER" id="PTHR32046:SF11">
    <property type="entry name" value="IMMUNE-ASSOCIATED NUCLEOTIDE-BINDING PROTEIN 10-LIKE"/>
    <property type="match status" value="1"/>
</dbReference>
<organism evidence="5 6">
    <name type="scientific">Dicentrarchus labrax</name>
    <name type="common">European seabass</name>
    <name type="synonym">Morone labrax</name>
    <dbReference type="NCBI Taxonomy" id="13489"/>
    <lineage>
        <taxon>Eukaryota</taxon>
        <taxon>Metazoa</taxon>
        <taxon>Chordata</taxon>
        <taxon>Craniata</taxon>
        <taxon>Vertebrata</taxon>
        <taxon>Euteleostomi</taxon>
        <taxon>Actinopterygii</taxon>
        <taxon>Neopterygii</taxon>
        <taxon>Teleostei</taxon>
        <taxon>Neoteleostei</taxon>
        <taxon>Acanthomorphata</taxon>
        <taxon>Eupercaria</taxon>
        <taxon>Moronidae</taxon>
        <taxon>Dicentrarchus</taxon>
    </lineage>
</organism>
<comment type="similarity">
    <text evidence="1">Belongs to the TRAFAC class TrmE-Era-EngA-EngB-Septin-like GTPase superfamily. AIG1/Toc34/Toc159-like paraseptin GTPase family. IAN subfamily.</text>
</comment>
<evidence type="ECO:0000313" key="6">
    <source>
        <dbReference type="Proteomes" id="UP000694389"/>
    </source>
</evidence>
<feature type="coiled-coil region" evidence="3">
    <location>
        <begin position="369"/>
        <end position="396"/>
    </location>
</feature>
<dbReference type="GO" id="GO:0005525">
    <property type="term" value="F:GTP binding"/>
    <property type="evidence" value="ECO:0007669"/>
    <property type="project" value="InterPro"/>
</dbReference>
<protein>
    <recommendedName>
        <fullName evidence="4">AAA+ ATPase domain-containing protein</fullName>
    </recommendedName>
</protein>
<dbReference type="SUPFAM" id="SSF52540">
    <property type="entry name" value="P-loop containing nucleoside triphosphate hydrolases"/>
    <property type="match status" value="1"/>
</dbReference>
<name>A0A8P4GM46_DICLA</name>
<dbReference type="Gene3D" id="3.40.50.300">
    <property type="entry name" value="P-loop containing nucleotide triphosphate hydrolases"/>
    <property type="match status" value="1"/>
</dbReference>
<feature type="domain" description="AAA+ ATPase" evidence="4">
    <location>
        <begin position="56"/>
        <end position="234"/>
    </location>
</feature>
<dbReference type="Pfam" id="PF04548">
    <property type="entry name" value="AIG1"/>
    <property type="match status" value="1"/>
</dbReference>
<evidence type="ECO:0000256" key="3">
    <source>
        <dbReference type="SAM" id="Coils"/>
    </source>
</evidence>
<dbReference type="InterPro" id="IPR027417">
    <property type="entry name" value="P-loop_NTPase"/>
</dbReference>
<evidence type="ECO:0000259" key="4">
    <source>
        <dbReference type="SMART" id="SM00382"/>
    </source>
</evidence>
<keyword evidence="6" id="KW-1185">Reference proteome</keyword>
<sequence>MLYMICFFYRSKYDNIISESNLIQSGSPRRYQLPTKKELIGTVRRTTLGERNVDKKDKTILLVGETGAGKSNLINALVNYAMGVKWEDDLWFEVIEDERSQTSDVIVYQIFGFEGETLPYSLTVIDTPGYWSTTGTERDDIVRQRLFDLFNADDGVQEINAVGLVLKATENRLSDRLMYVFDSVTSLFGKDVEKNVVAFITHSDGRTPENALKALKEANIKNITNQPVHFLLNNCQSEDRTENTVPLKFAVKIKKEMREFKAFLEITAPLKRETVIREEQSRLTGLIQDLQKRIEEIEHEQGKILLNDNNKKRGWRATYCKNCKKTCHYPCKVSSDLGKCEVMKDGCCTQCGCAVSDHMKEEARQTSRDGESESQLKELQKEKDQLLEESFQLVVRLDQISLKVNSMSTYVYLDFLIEKMEEKKDDEKVNRLKKMKSLVDQKTKDGLQIMLDKLKTAVKQ</sequence>
<dbReference type="PROSITE" id="PS00675">
    <property type="entry name" value="SIGMA54_INTERACT_1"/>
    <property type="match status" value="1"/>
</dbReference>
<dbReference type="SMART" id="SM00382">
    <property type="entry name" value="AAA"/>
    <property type="match status" value="1"/>
</dbReference>
<reference evidence="5" key="1">
    <citation type="submission" date="2025-08" db="UniProtKB">
        <authorList>
            <consortium name="Ensembl"/>
        </authorList>
    </citation>
    <scope>IDENTIFICATION</scope>
</reference>
<dbReference type="InterPro" id="IPR003593">
    <property type="entry name" value="AAA+_ATPase"/>
</dbReference>
<keyword evidence="2" id="KW-0547">Nucleotide-binding</keyword>
<feature type="coiled-coil region" evidence="3">
    <location>
        <begin position="280"/>
        <end position="307"/>
    </location>
</feature>
<accession>A0A8P4GM46</accession>
<reference evidence="5" key="2">
    <citation type="submission" date="2025-09" db="UniProtKB">
        <authorList>
            <consortium name="Ensembl"/>
        </authorList>
    </citation>
    <scope>IDENTIFICATION</scope>
</reference>
<dbReference type="GeneTree" id="ENSGT00500000044904"/>
<dbReference type="CDD" id="cd00882">
    <property type="entry name" value="Ras_like_GTPase"/>
    <property type="match status" value="1"/>
</dbReference>
<dbReference type="AlphaFoldDB" id="A0A8P4GM46"/>
<dbReference type="PANTHER" id="PTHR32046">
    <property type="entry name" value="G DOMAIN-CONTAINING PROTEIN"/>
    <property type="match status" value="1"/>
</dbReference>
<dbReference type="InterPro" id="IPR025662">
    <property type="entry name" value="Sigma_54_int_dom_ATP-bd_1"/>
</dbReference>
<dbReference type="Ensembl" id="ENSDLAT00005074340.1">
    <property type="protein sequence ID" value="ENSDLAP00005082802.1"/>
    <property type="gene ID" value="ENSDLAG00005027438.1"/>
</dbReference>